<feature type="transmembrane region" description="Helical" evidence="2">
    <location>
        <begin position="240"/>
        <end position="260"/>
    </location>
</feature>
<comment type="caution">
    <text evidence="3">The sequence shown here is derived from an EMBL/GenBank/DDBJ whole genome shotgun (WGS) entry which is preliminary data.</text>
</comment>
<feature type="compositionally biased region" description="Basic and acidic residues" evidence="1">
    <location>
        <begin position="182"/>
        <end position="195"/>
    </location>
</feature>
<feature type="compositionally biased region" description="Basic residues" evidence="1">
    <location>
        <begin position="166"/>
        <end position="181"/>
    </location>
</feature>
<keyword evidence="4" id="KW-1185">Reference proteome</keyword>
<evidence type="ECO:0000313" key="3">
    <source>
        <dbReference type="EMBL" id="KAK9014209.1"/>
    </source>
</evidence>
<keyword evidence="2" id="KW-0472">Membrane</keyword>
<feature type="region of interest" description="Disordered" evidence="1">
    <location>
        <begin position="155"/>
        <end position="207"/>
    </location>
</feature>
<dbReference type="InterPro" id="IPR008480">
    <property type="entry name" value="DUF761_pln"/>
</dbReference>
<sequence>MENPLKSHKHARGYGFHKPTAMSFAFLFSLVIYSSIFYIFSLSPSALLCNPKFWFAISNTLILIIAADYGAFASSNDRKLDLYEEYASHGQARMPTHSTPVLSFVSQCPGIVEESCAKERCVVDQNNNEDKLQQQQPKKADVEDCDHQAIKPQTIRRSKSDEVKRVARRGTKNNMRRSKTEKKHDEPVGKEKESTAEDENEFSTMSDEELNRRVEEFIQKFNRQIRLQGKSNRRKHSLRSIAVAELSISLFLSIPILFSVQGLKLGL</sequence>
<feature type="region of interest" description="Disordered" evidence="1">
    <location>
        <begin position="128"/>
        <end position="147"/>
    </location>
</feature>
<dbReference type="Pfam" id="PF05553">
    <property type="entry name" value="DUF761"/>
    <property type="match status" value="1"/>
</dbReference>
<keyword evidence="2" id="KW-1133">Transmembrane helix</keyword>
<feature type="transmembrane region" description="Helical" evidence="2">
    <location>
        <begin position="53"/>
        <end position="72"/>
    </location>
</feature>
<proteinExistence type="predicted"/>
<dbReference type="EMBL" id="JBBPBN010000021">
    <property type="protein sequence ID" value="KAK9014209.1"/>
    <property type="molecule type" value="Genomic_DNA"/>
</dbReference>
<keyword evidence="2" id="KW-0812">Transmembrane</keyword>
<accession>A0ABR2RN46</accession>
<organism evidence="3 4">
    <name type="scientific">Hibiscus sabdariffa</name>
    <name type="common">roselle</name>
    <dbReference type="NCBI Taxonomy" id="183260"/>
    <lineage>
        <taxon>Eukaryota</taxon>
        <taxon>Viridiplantae</taxon>
        <taxon>Streptophyta</taxon>
        <taxon>Embryophyta</taxon>
        <taxon>Tracheophyta</taxon>
        <taxon>Spermatophyta</taxon>
        <taxon>Magnoliopsida</taxon>
        <taxon>eudicotyledons</taxon>
        <taxon>Gunneridae</taxon>
        <taxon>Pentapetalae</taxon>
        <taxon>rosids</taxon>
        <taxon>malvids</taxon>
        <taxon>Malvales</taxon>
        <taxon>Malvaceae</taxon>
        <taxon>Malvoideae</taxon>
        <taxon>Hibiscus</taxon>
    </lineage>
</organism>
<evidence type="ECO:0000256" key="2">
    <source>
        <dbReference type="SAM" id="Phobius"/>
    </source>
</evidence>
<dbReference type="PANTHER" id="PTHR35997">
    <property type="entry name" value="COTTON FIBER PROTEIN-RELATED"/>
    <property type="match status" value="1"/>
</dbReference>
<name>A0ABR2RN46_9ROSI</name>
<dbReference type="Proteomes" id="UP001396334">
    <property type="component" value="Unassembled WGS sequence"/>
</dbReference>
<feature type="transmembrane region" description="Helical" evidence="2">
    <location>
        <begin position="21"/>
        <end position="41"/>
    </location>
</feature>
<dbReference type="PANTHER" id="PTHR35997:SF16">
    <property type="entry name" value="DUF4408 DOMAIN-CONTAINING PROTEIN"/>
    <property type="match status" value="1"/>
</dbReference>
<evidence type="ECO:0000256" key="1">
    <source>
        <dbReference type="SAM" id="MobiDB-lite"/>
    </source>
</evidence>
<gene>
    <name evidence="3" type="ORF">V6N11_005374</name>
</gene>
<evidence type="ECO:0000313" key="4">
    <source>
        <dbReference type="Proteomes" id="UP001396334"/>
    </source>
</evidence>
<reference evidence="3 4" key="1">
    <citation type="journal article" date="2024" name="G3 (Bethesda)">
        <title>Genome assembly of Hibiscus sabdariffa L. provides insights into metabolisms of medicinal natural products.</title>
        <authorList>
            <person name="Kim T."/>
        </authorList>
    </citation>
    <scope>NUCLEOTIDE SEQUENCE [LARGE SCALE GENOMIC DNA]</scope>
    <source>
        <strain evidence="3">TK-2024</strain>
        <tissue evidence="3">Old leaves</tissue>
    </source>
</reference>
<protein>
    <submittedName>
        <fullName evidence="3">Uncharacterized protein</fullName>
    </submittedName>
</protein>